<dbReference type="Gene3D" id="2.60.40.3210">
    <property type="entry name" value="Zona pellucida, ZP-N domain"/>
    <property type="match status" value="1"/>
</dbReference>
<dbReference type="OMA" id="HLDKACF"/>
<dbReference type="Ensembl" id="ENSAOCT00000032252.2">
    <property type="protein sequence ID" value="ENSAOCP00000030346.2"/>
    <property type="gene ID" value="ENSAOCG00000021266.2"/>
</dbReference>
<evidence type="ECO:0000313" key="5">
    <source>
        <dbReference type="Ensembl" id="ENSAOCP00000030346.2"/>
    </source>
</evidence>
<dbReference type="InterPro" id="IPR055356">
    <property type="entry name" value="ZP-N"/>
</dbReference>
<keyword evidence="3" id="KW-0964">Secreted</keyword>
<feature type="chain" id="PRO_5043113329" description="Zona pellucida sperm-binding protein 3" evidence="3">
    <location>
        <begin position="27"/>
        <end position="390"/>
    </location>
</feature>
<dbReference type="SMART" id="SM00241">
    <property type="entry name" value="ZP"/>
    <property type="match status" value="1"/>
</dbReference>
<keyword evidence="3" id="KW-0732">Signal</keyword>
<dbReference type="InterPro" id="IPR048290">
    <property type="entry name" value="ZP_chr"/>
</dbReference>
<dbReference type="GO" id="GO:0035803">
    <property type="term" value="P:egg coat formation"/>
    <property type="evidence" value="ECO:0007669"/>
    <property type="project" value="UniProtKB-UniRule"/>
</dbReference>
<dbReference type="AlphaFoldDB" id="A0A3Q1DF47"/>
<reference evidence="5 6" key="1">
    <citation type="submission" date="2022-01" db="EMBL/GenBank/DDBJ databases">
        <title>A chromosome-scale genome assembly of the false clownfish, Amphiprion ocellaris.</title>
        <authorList>
            <person name="Ryu T."/>
        </authorList>
    </citation>
    <scope>NUCLEOTIDE SEQUENCE [LARGE SCALE GENOMIC DNA]</scope>
</reference>
<dbReference type="PANTHER" id="PTHR11576:SF2">
    <property type="entry name" value="ZONA PELLUCIDA SPERM-BINDING PROTEIN 3"/>
    <property type="match status" value="1"/>
</dbReference>
<evidence type="ECO:0000256" key="2">
    <source>
        <dbReference type="ARBA" id="ARBA00023180"/>
    </source>
</evidence>
<dbReference type="InterPro" id="IPR001507">
    <property type="entry name" value="ZP_dom"/>
</dbReference>
<dbReference type="Proteomes" id="UP001501940">
    <property type="component" value="Chromosome 23"/>
</dbReference>
<dbReference type="PANTHER" id="PTHR11576">
    <property type="entry name" value="ZONA PELLUCIDA SPERM-BINDING PROTEIN 3"/>
    <property type="match status" value="1"/>
</dbReference>
<keyword evidence="3" id="KW-0472">Membrane</keyword>
<dbReference type="STRING" id="80972.ENSAOCP00000030346"/>
<keyword evidence="3" id="KW-0272">Extracellular matrix</keyword>
<protein>
    <recommendedName>
        <fullName evidence="3">Zona pellucida sperm-binding protein 3</fullName>
    </recommendedName>
</protein>
<reference evidence="5" key="2">
    <citation type="submission" date="2025-08" db="UniProtKB">
        <authorList>
            <consortium name="Ensembl"/>
        </authorList>
    </citation>
    <scope>IDENTIFICATION</scope>
</reference>
<sequence length="390" mass="43332">MASWIKRREVALFSITFLSFCGASFAENNDVETRESLDIQCGEVKMRITVKRQFFQDRGVPFKPEYLRLGGNLTRKESCGPKGPLSDGEMVISAGLQECGTESSVRKETGKVTQTVHGEWLVYSNKLHLLSAVLHTSTGSAIIKGATTIIPVECLYKRKQKVTMGPLSPTWVPLTSTINVFGFLRFSLRFMTDGCTSRRSPLVYQQGEAVFLEASVDAPLHPPLTIYVDSCVATLKPDPLSLPSYKFLTKHGCLVDSLLPGSPSKFLPREQNNRLCFSFQAFQFNQKSGEQMFISCHLRATLTQNSHTHLDKACFFHRPSFSWRATEGDSSLCECCDSVDCSGMTAENSSDHAGPTTQPETEKKLDAYKTVGPLYTLKRSLWGGRLVVSH</sequence>
<keyword evidence="2" id="KW-0325">Glycoprotein</keyword>
<keyword evidence="3" id="KW-0165">Cleavage on pair of basic residues</keyword>
<keyword evidence="1 3" id="KW-1015">Disulfide bond</keyword>
<comment type="function">
    <text evidence="3">Component of the zona pellucida, an extracellular matrix surrounding oocytes which mediates sperm binding, induction of the acrosome reaction and prevents post-fertilization polyspermy. The zona pellucida is composed of 3 to 4 glycoproteins, ZP1, ZP2, ZP3, and ZP4. ZP3 is essential for sperm binding and zona matrix formation.</text>
</comment>
<dbReference type="GO" id="GO:0035805">
    <property type="term" value="C:egg coat"/>
    <property type="evidence" value="ECO:0007669"/>
    <property type="project" value="UniProtKB-SubCell"/>
</dbReference>
<accession>A0A3Q1DF47</accession>
<dbReference type="RefSeq" id="XP_023130606.2">
    <property type="nucleotide sequence ID" value="XM_023274838.3"/>
</dbReference>
<reference evidence="5" key="3">
    <citation type="submission" date="2025-09" db="UniProtKB">
        <authorList>
            <consortium name="Ensembl"/>
        </authorList>
    </citation>
    <scope>IDENTIFICATION</scope>
</reference>
<evidence type="ECO:0000313" key="6">
    <source>
        <dbReference type="Proteomes" id="UP001501940"/>
    </source>
</evidence>
<comment type="PTM">
    <text evidence="3">Proteolytically cleaved before the transmembrane segment to yield the secreted ectodomain incorporated in the zona pellucida.</text>
</comment>
<dbReference type="FunFam" id="2.60.40.4100:FF:000002">
    <property type="entry name" value="Zona pellucida sperm-binding protein 3"/>
    <property type="match status" value="1"/>
</dbReference>
<comment type="similarity">
    <text evidence="3">Belongs to the ZP domain family. ZPC subfamily.</text>
</comment>
<evidence type="ECO:0000259" key="4">
    <source>
        <dbReference type="PROSITE" id="PS51034"/>
    </source>
</evidence>
<keyword evidence="6" id="KW-1185">Reference proteome</keyword>
<evidence type="ECO:0000256" key="1">
    <source>
        <dbReference type="ARBA" id="ARBA00023157"/>
    </source>
</evidence>
<dbReference type="GeneID" id="111571589"/>
<dbReference type="GeneTree" id="ENSGT01030000234567"/>
<dbReference type="GO" id="GO:0007339">
    <property type="term" value="P:binding of sperm to zona pellucida"/>
    <property type="evidence" value="ECO:0007669"/>
    <property type="project" value="UniProtKB-UniRule"/>
</dbReference>
<dbReference type="Gene3D" id="2.60.40.4100">
    <property type="entry name" value="Zona pellucida, ZP-C domain"/>
    <property type="match status" value="1"/>
</dbReference>
<dbReference type="InterPro" id="IPR055355">
    <property type="entry name" value="ZP-C"/>
</dbReference>
<dbReference type="InterPro" id="IPR042235">
    <property type="entry name" value="ZP-C_dom"/>
</dbReference>
<feature type="signal peptide" evidence="3">
    <location>
        <begin position="1"/>
        <end position="26"/>
    </location>
</feature>
<comment type="subcellular location">
    <subcellularLocation>
        <location evidence="3">Zona pellucida</location>
    </subcellularLocation>
    <subcellularLocation>
        <location evidence="3">Cell membrane</location>
        <topology evidence="3">Single-pass type I membrane protein</topology>
    </subcellularLocation>
</comment>
<dbReference type="Pfam" id="PF23344">
    <property type="entry name" value="ZP-N"/>
    <property type="match status" value="1"/>
</dbReference>
<dbReference type="GO" id="GO:0035804">
    <property type="term" value="F:structural constituent of egg coat"/>
    <property type="evidence" value="ECO:0007669"/>
    <property type="project" value="UniProtKB-UniRule"/>
</dbReference>
<evidence type="ECO:0000256" key="3">
    <source>
        <dbReference type="RuleBase" id="RU367066"/>
    </source>
</evidence>
<keyword evidence="3" id="KW-1003">Cell membrane</keyword>
<proteinExistence type="inferred from homology"/>
<dbReference type="GO" id="GO:2000344">
    <property type="term" value="P:positive regulation of acrosome reaction"/>
    <property type="evidence" value="ECO:0007669"/>
    <property type="project" value="UniProtKB-UniRule"/>
</dbReference>
<dbReference type="GO" id="GO:0032190">
    <property type="term" value="F:acrosin binding"/>
    <property type="evidence" value="ECO:0007669"/>
    <property type="project" value="TreeGrafter"/>
</dbReference>
<organism evidence="5 6">
    <name type="scientific">Amphiprion ocellaris</name>
    <name type="common">Clown anemonefish</name>
    <dbReference type="NCBI Taxonomy" id="80972"/>
    <lineage>
        <taxon>Eukaryota</taxon>
        <taxon>Metazoa</taxon>
        <taxon>Chordata</taxon>
        <taxon>Craniata</taxon>
        <taxon>Vertebrata</taxon>
        <taxon>Euteleostomi</taxon>
        <taxon>Actinopterygii</taxon>
        <taxon>Neopterygii</taxon>
        <taxon>Teleostei</taxon>
        <taxon>Neoteleostei</taxon>
        <taxon>Acanthomorphata</taxon>
        <taxon>Ovalentaria</taxon>
        <taxon>Pomacentridae</taxon>
        <taxon>Amphiprion</taxon>
    </lineage>
</organism>
<dbReference type="GO" id="GO:0005886">
    <property type="term" value="C:plasma membrane"/>
    <property type="evidence" value="ECO:0007669"/>
    <property type="project" value="UniProtKB-SubCell"/>
</dbReference>
<feature type="domain" description="ZP" evidence="4">
    <location>
        <begin position="40"/>
        <end position="321"/>
    </location>
</feature>
<comment type="domain">
    <text evidence="3">The ZP domain is involved in the polymerization of the ZP proteins to form the zona pellucida.</text>
</comment>
<dbReference type="Pfam" id="PF00100">
    <property type="entry name" value="Zona_pellucida"/>
    <property type="match status" value="1"/>
</dbReference>
<dbReference type="PROSITE" id="PS51034">
    <property type="entry name" value="ZP_2"/>
    <property type="match status" value="1"/>
</dbReference>
<name>A0A3Q1DF47_AMPOC</name>
<dbReference type="PRINTS" id="PR00023">
    <property type="entry name" value="ZPELLUCIDA"/>
</dbReference>